<accession>A0AA44MQY9</accession>
<feature type="signal peptide" evidence="1">
    <location>
        <begin position="1"/>
        <end position="18"/>
    </location>
</feature>
<dbReference type="RefSeq" id="WP_222597691.1">
    <property type="nucleotide sequence ID" value="NZ_NNBW01000664.1"/>
</dbReference>
<dbReference type="PROSITE" id="PS51257">
    <property type="entry name" value="PROKAR_LIPOPROTEIN"/>
    <property type="match status" value="1"/>
</dbReference>
<dbReference type="AlphaFoldDB" id="A0AA44MQY9"/>
<keyword evidence="1" id="KW-0732">Signal</keyword>
<sequence length="72" mass="7432">MVGLTRPLLLCGATLLIAACTRVVGGTASATFGGDRQGMLDVATILLDQSRMQAITGSGDDLTIIPTMDTTY</sequence>
<feature type="non-terminal residue" evidence="2">
    <location>
        <position position="72"/>
    </location>
</feature>
<gene>
    <name evidence="2" type="ORF">A5N45_13765</name>
</gene>
<evidence type="ECO:0000313" key="2">
    <source>
        <dbReference type="EMBL" id="OYL16877.1"/>
    </source>
</evidence>
<dbReference type="Proteomes" id="UP000214939">
    <property type="component" value="Unassembled WGS sequence"/>
</dbReference>
<proteinExistence type="predicted"/>
<dbReference type="EMBL" id="NNBW01000664">
    <property type="protein sequence ID" value="OYL16877.1"/>
    <property type="molecule type" value="Genomic_DNA"/>
</dbReference>
<reference evidence="2 3" key="1">
    <citation type="submission" date="2017-07" db="EMBL/GenBank/DDBJ databases">
        <title>Invasive disease caused simultaneously by more than one serotype of Streptococcus pneumoniae, South Africa.</title>
        <authorList>
            <person name="Ndlangisa K."/>
            <person name="Du Plessis M."/>
            <person name="Von Gottberg A."/>
        </authorList>
    </citation>
    <scope>NUCLEOTIDE SEQUENCE [LARGE SCALE GENOMIC DNA]</scope>
    <source>
        <strain evidence="2 3">8227-15B</strain>
    </source>
</reference>
<evidence type="ECO:0000256" key="1">
    <source>
        <dbReference type="SAM" id="SignalP"/>
    </source>
</evidence>
<feature type="chain" id="PRO_5041321357" evidence="1">
    <location>
        <begin position="19"/>
        <end position="72"/>
    </location>
</feature>
<evidence type="ECO:0000313" key="3">
    <source>
        <dbReference type="Proteomes" id="UP000214939"/>
    </source>
</evidence>
<protein>
    <submittedName>
        <fullName evidence="2">Uncharacterized protein</fullName>
    </submittedName>
</protein>
<organism evidence="2 3">
    <name type="scientific">Streptococcus pneumoniae</name>
    <dbReference type="NCBI Taxonomy" id="1313"/>
    <lineage>
        <taxon>Bacteria</taxon>
        <taxon>Bacillati</taxon>
        <taxon>Bacillota</taxon>
        <taxon>Bacilli</taxon>
        <taxon>Lactobacillales</taxon>
        <taxon>Streptococcaceae</taxon>
        <taxon>Streptococcus</taxon>
    </lineage>
</organism>
<name>A0AA44MQY9_STREE</name>
<comment type="caution">
    <text evidence="2">The sequence shown here is derived from an EMBL/GenBank/DDBJ whole genome shotgun (WGS) entry which is preliminary data.</text>
</comment>